<dbReference type="SMART" id="SM00382">
    <property type="entry name" value="AAA"/>
    <property type="match status" value="1"/>
</dbReference>
<evidence type="ECO:0000313" key="5">
    <source>
        <dbReference type="Proteomes" id="UP001597519"/>
    </source>
</evidence>
<evidence type="ECO:0000313" key="4">
    <source>
        <dbReference type="EMBL" id="MFD2830151.1"/>
    </source>
</evidence>
<evidence type="ECO:0000256" key="2">
    <source>
        <dbReference type="ARBA" id="ARBA00022840"/>
    </source>
</evidence>
<keyword evidence="2 4" id="KW-0067">ATP-binding</keyword>
<reference evidence="5" key="1">
    <citation type="journal article" date="2019" name="Int. J. Syst. Evol. Microbiol.">
        <title>The Global Catalogue of Microorganisms (GCM) 10K type strain sequencing project: providing services to taxonomists for standard genome sequencing and annotation.</title>
        <authorList>
            <consortium name="The Broad Institute Genomics Platform"/>
            <consortium name="The Broad Institute Genome Sequencing Center for Infectious Disease"/>
            <person name="Wu L."/>
            <person name="Ma J."/>
        </authorList>
    </citation>
    <scope>NUCLEOTIDE SEQUENCE [LARGE SCALE GENOMIC DNA]</scope>
    <source>
        <strain evidence="5">KCTC 33575</strain>
    </source>
</reference>
<dbReference type="InterPro" id="IPR017871">
    <property type="entry name" value="ABC_transporter-like_CS"/>
</dbReference>
<name>A0ABW5WTN3_9STAP</name>
<dbReference type="EMBL" id="JBHUOQ010000001">
    <property type="protein sequence ID" value="MFD2830151.1"/>
    <property type="molecule type" value="Genomic_DNA"/>
</dbReference>
<dbReference type="Gene3D" id="3.40.50.300">
    <property type="entry name" value="P-loop containing nucleotide triphosphate hydrolases"/>
    <property type="match status" value="1"/>
</dbReference>
<dbReference type="InterPro" id="IPR027417">
    <property type="entry name" value="P-loop_NTPase"/>
</dbReference>
<dbReference type="Pfam" id="PF00005">
    <property type="entry name" value="ABC_tran"/>
    <property type="match status" value="1"/>
</dbReference>
<sequence length="222" mass="25196">MLSVRHVYKSYGKHEVLKDFNMEVKKGEIIGLIGENGAGKSTLLKILTTLLKPSKGEIYLDGQLYRKEYKKIRKEIGYVPQDIALFEDLTVMENMKFFSKLSTVKRTESELKEIIGSVQLTRFDTKVNDLSGGMKRKLNLAVSLIHHPKLLLLDEPTAGIDLKSRIEIGHLLKSLSVDEGKTIIYISHDMNEIEALCDRVVIIGEDDFYQNLLSKNNETALQ</sequence>
<dbReference type="RefSeq" id="WP_377772806.1">
    <property type="nucleotide sequence ID" value="NZ_JBHUOQ010000001.1"/>
</dbReference>
<dbReference type="SUPFAM" id="SSF52540">
    <property type="entry name" value="P-loop containing nucleoside triphosphate hydrolases"/>
    <property type="match status" value="1"/>
</dbReference>
<comment type="caution">
    <text evidence="4">The sequence shown here is derived from an EMBL/GenBank/DDBJ whole genome shotgun (WGS) entry which is preliminary data.</text>
</comment>
<gene>
    <name evidence="4" type="ORF">ACFSX4_06670</name>
</gene>
<accession>A0ABW5WTN3</accession>
<organism evidence="4 5">
    <name type="scientific">Corticicoccus populi</name>
    <dbReference type="NCBI Taxonomy" id="1812821"/>
    <lineage>
        <taxon>Bacteria</taxon>
        <taxon>Bacillati</taxon>
        <taxon>Bacillota</taxon>
        <taxon>Bacilli</taxon>
        <taxon>Bacillales</taxon>
        <taxon>Staphylococcaceae</taxon>
        <taxon>Corticicoccus</taxon>
    </lineage>
</organism>
<dbReference type="PROSITE" id="PS00211">
    <property type="entry name" value="ABC_TRANSPORTER_1"/>
    <property type="match status" value="1"/>
</dbReference>
<dbReference type="PANTHER" id="PTHR43038:SF7">
    <property type="entry name" value="ABC TRANSPORT SYSTEM ATP-BINDING PROTEIN"/>
    <property type="match status" value="1"/>
</dbReference>
<keyword evidence="1" id="KW-0547">Nucleotide-binding</keyword>
<evidence type="ECO:0000256" key="1">
    <source>
        <dbReference type="ARBA" id="ARBA00022741"/>
    </source>
</evidence>
<proteinExistence type="predicted"/>
<dbReference type="PROSITE" id="PS50893">
    <property type="entry name" value="ABC_TRANSPORTER_2"/>
    <property type="match status" value="1"/>
</dbReference>
<dbReference type="GO" id="GO:0005524">
    <property type="term" value="F:ATP binding"/>
    <property type="evidence" value="ECO:0007669"/>
    <property type="project" value="UniProtKB-KW"/>
</dbReference>
<dbReference type="InterPro" id="IPR003593">
    <property type="entry name" value="AAA+_ATPase"/>
</dbReference>
<dbReference type="PANTHER" id="PTHR43038">
    <property type="entry name" value="ATP-BINDING CASSETTE, SUB-FAMILY H, MEMBER 1"/>
    <property type="match status" value="1"/>
</dbReference>
<protein>
    <submittedName>
        <fullName evidence="4">ABC transporter ATP-binding protein</fullName>
    </submittedName>
</protein>
<dbReference type="Proteomes" id="UP001597519">
    <property type="component" value="Unassembled WGS sequence"/>
</dbReference>
<dbReference type="InterPro" id="IPR003439">
    <property type="entry name" value="ABC_transporter-like_ATP-bd"/>
</dbReference>
<evidence type="ECO:0000259" key="3">
    <source>
        <dbReference type="PROSITE" id="PS50893"/>
    </source>
</evidence>
<dbReference type="CDD" id="cd03230">
    <property type="entry name" value="ABC_DR_subfamily_A"/>
    <property type="match status" value="1"/>
</dbReference>
<keyword evidence="5" id="KW-1185">Reference proteome</keyword>
<feature type="domain" description="ABC transporter" evidence="3">
    <location>
        <begin position="2"/>
        <end position="221"/>
    </location>
</feature>